<dbReference type="GO" id="GO:0016020">
    <property type="term" value="C:membrane"/>
    <property type="evidence" value="ECO:0007669"/>
    <property type="project" value="UniProtKB-SubCell"/>
</dbReference>
<dbReference type="InterPro" id="IPR007947">
    <property type="entry name" value="CD164_MGC24"/>
</dbReference>
<dbReference type="AlphaFoldDB" id="A0AAD9JGL0"/>
<evidence type="ECO:0000256" key="7">
    <source>
        <dbReference type="ARBA" id="ARBA00023180"/>
    </source>
</evidence>
<name>A0AAD9JGL0_9ANNE</name>
<keyword evidence="3 8" id="KW-0812">Transmembrane</keyword>
<dbReference type="GO" id="GO:0031410">
    <property type="term" value="C:cytoplasmic vesicle"/>
    <property type="evidence" value="ECO:0007669"/>
    <property type="project" value="TreeGrafter"/>
</dbReference>
<keyword evidence="5 8" id="KW-1133">Transmembrane helix</keyword>
<evidence type="ECO:0000313" key="10">
    <source>
        <dbReference type="EMBL" id="KAK2152278.1"/>
    </source>
</evidence>
<evidence type="ECO:0000256" key="3">
    <source>
        <dbReference type="ARBA" id="ARBA00022692"/>
    </source>
</evidence>
<protein>
    <submittedName>
        <fullName evidence="10">Uncharacterized protein</fullName>
    </submittedName>
</protein>
<keyword evidence="7" id="KW-0325">Glycoprotein</keyword>
<evidence type="ECO:0000256" key="8">
    <source>
        <dbReference type="SAM" id="Phobius"/>
    </source>
</evidence>
<comment type="caution">
    <text evidence="10">The sequence shown here is derived from an EMBL/GenBank/DDBJ whole genome shotgun (WGS) entry which is preliminary data.</text>
</comment>
<dbReference type="Proteomes" id="UP001208570">
    <property type="component" value="Unassembled WGS sequence"/>
</dbReference>
<keyword evidence="4 9" id="KW-0732">Signal</keyword>
<gene>
    <name evidence="10" type="ORF">LSH36_335g01014</name>
</gene>
<accession>A0AAD9JGL0</accession>
<comment type="similarity">
    <text evidence="2">Belongs to the CD164 family.</text>
</comment>
<dbReference type="PANTHER" id="PTHR11337">
    <property type="entry name" value="MUCIN/PORIMIN"/>
    <property type="match status" value="1"/>
</dbReference>
<evidence type="ECO:0000256" key="2">
    <source>
        <dbReference type="ARBA" id="ARBA00005341"/>
    </source>
</evidence>
<organism evidence="10 11">
    <name type="scientific">Paralvinella palmiformis</name>
    <dbReference type="NCBI Taxonomy" id="53620"/>
    <lineage>
        <taxon>Eukaryota</taxon>
        <taxon>Metazoa</taxon>
        <taxon>Spiralia</taxon>
        <taxon>Lophotrochozoa</taxon>
        <taxon>Annelida</taxon>
        <taxon>Polychaeta</taxon>
        <taxon>Sedentaria</taxon>
        <taxon>Canalipalpata</taxon>
        <taxon>Terebellida</taxon>
        <taxon>Terebelliformia</taxon>
        <taxon>Alvinellidae</taxon>
        <taxon>Paralvinella</taxon>
    </lineage>
</organism>
<feature type="transmembrane region" description="Helical" evidence="8">
    <location>
        <begin position="78"/>
        <end position="99"/>
    </location>
</feature>
<comment type="subcellular location">
    <subcellularLocation>
        <location evidence="1">Membrane</location>
        <topology evidence="1">Single-pass type I membrane protein</topology>
    </subcellularLocation>
</comment>
<evidence type="ECO:0000256" key="6">
    <source>
        <dbReference type="ARBA" id="ARBA00023136"/>
    </source>
</evidence>
<evidence type="ECO:0000256" key="4">
    <source>
        <dbReference type="ARBA" id="ARBA00022729"/>
    </source>
</evidence>
<feature type="chain" id="PRO_5042261475" evidence="9">
    <location>
        <begin position="21"/>
        <end position="113"/>
    </location>
</feature>
<evidence type="ECO:0000256" key="9">
    <source>
        <dbReference type="SAM" id="SignalP"/>
    </source>
</evidence>
<dbReference type="EMBL" id="JAODUP010000334">
    <property type="protein sequence ID" value="KAK2152278.1"/>
    <property type="molecule type" value="Genomic_DNA"/>
</dbReference>
<proteinExistence type="inferred from homology"/>
<evidence type="ECO:0000256" key="5">
    <source>
        <dbReference type="ARBA" id="ARBA00022989"/>
    </source>
</evidence>
<sequence length="113" mass="12515">MKNAFGIVLIFSGLYMFCLSLPTELIENKVNCTKIGIASDCCETHGCVFLNCTEEMTTVLVITTMIPDVPSCSRQFDIISFAGGMALMLVVLSVIFISCKMYKAKTDGRYQQF</sequence>
<dbReference type="PANTHER" id="PTHR11337:SF8">
    <property type="entry name" value="VISGUN, ISOFORM E"/>
    <property type="match status" value="1"/>
</dbReference>
<feature type="signal peptide" evidence="9">
    <location>
        <begin position="1"/>
        <end position="20"/>
    </location>
</feature>
<reference evidence="10" key="1">
    <citation type="journal article" date="2023" name="Mol. Biol. Evol.">
        <title>Third-Generation Sequencing Reveals the Adaptive Role of the Epigenome in Three Deep-Sea Polychaetes.</title>
        <authorList>
            <person name="Perez M."/>
            <person name="Aroh O."/>
            <person name="Sun Y."/>
            <person name="Lan Y."/>
            <person name="Juniper S.K."/>
            <person name="Young C.R."/>
            <person name="Angers B."/>
            <person name="Qian P.Y."/>
        </authorList>
    </citation>
    <scope>NUCLEOTIDE SEQUENCE</scope>
    <source>
        <strain evidence="10">P08H-3</strain>
    </source>
</reference>
<evidence type="ECO:0000313" key="11">
    <source>
        <dbReference type="Proteomes" id="UP001208570"/>
    </source>
</evidence>
<keyword evidence="11" id="KW-1185">Reference proteome</keyword>
<keyword evidence="6 8" id="KW-0472">Membrane</keyword>
<evidence type="ECO:0000256" key="1">
    <source>
        <dbReference type="ARBA" id="ARBA00004479"/>
    </source>
</evidence>